<organism evidence="8 9">
    <name type="scientific">Legionella steelei</name>
    <dbReference type="NCBI Taxonomy" id="947033"/>
    <lineage>
        <taxon>Bacteria</taxon>
        <taxon>Pseudomonadati</taxon>
        <taxon>Pseudomonadota</taxon>
        <taxon>Gammaproteobacteria</taxon>
        <taxon>Legionellales</taxon>
        <taxon>Legionellaceae</taxon>
        <taxon>Legionella</taxon>
    </lineage>
</organism>
<feature type="transmembrane region" description="Helical" evidence="6">
    <location>
        <begin position="181"/>
        <end position="201"/>
    </location>
</feature>
<feature type="transmembrane region" description="Helical" evidence="6">
    <location>
        <begin position="116"/>
        <end position="137"/>
    </location>
</feature>
<evidence type="ECO:0000256" key="2">
    <source>
        <dbReference type="ARBA" id="ARBA00022448"/>
    </source>
</evidence>
<protein>
    <submittedName>
        <fullName evidence="8">Transporter of the major facilitator superfamily (MFS)</fullName>
    </submittedName>
</protein>
<dbReference type="AlphaFoldDB" id="A0A0W0ZD18"/>
<evidence type="ECO:0000256" key="3">
    <source>
        <dbReference type="ARBA" id="ARBA00022692"/>
    </source>
</evidence>
<name>A0A0W0ZD18_9GAMM</name>
<accession>A0A0W0ZD18</accession>
<feature type="transmembrane region" description="Helical" evidence="6">
    <location>
        <begin position="304"/>
        <end position="322"/>
    </location>
</feature>
<keyword evidence="5 6" id="KW-0472">Membrane</keyword>
<dbReference type="InterPro" id="IPR005829">
    <property type="entry name" value="Sugar_transporter_CS"/>
</dbReference>
<feature type="transmembrane region" description="Helical" evidence="6">
    <location>
        <begin position="389"/>
        <end position="411"/>
    </location>
</feature>
<comment type="subcellular location">
    <subcellularLocation>
        <location evidence="1">Membrane</location>
        <topology evidence="1">Multi-pass membrane protein</topology>
    </subcellularLocation>
</comment>
<evidence type="ECO:0000256" key="6">
    <source>
        <dbReference type="SAM" id="Phobius"/>
    </source>
</evidence>
<dbReference type="PROSITE" id="PS00216">
    <property type="entry name" value="SUGAR_TRANSPORT_1"/>
    <property type="match status" value="1"/>
</dbReference>
<dbReference type="GO" id="GO:0016020">
    <property type="term" value="C:membrane"/>
    <property type="evidence" value="ECO:0007669"/>
    <property type="project" value="UniProtKB-SubCell"/>
</dbReference>
<dbReference type="InterPro" id="IPR020846">
    <property type="entry name" value="MFS_dom"/>
</dbReference>
<sequence>MHMQTTREKKQLWIILLIVLISFVGSSIVYPILPPLFLQSTDQLIISPEWSETGRRILLGLTLAIFPLGQFIGAPILGRNSDLYGRKKILVLSLAGSVLGYVLTVIAFWINSFWLLLFSRFLTGFMEGTFAVARALASELTTINKFVSFGRINSMAGVGYIIGPIIGGLLSNSQLVPWFSWSFPFTVAALASVITLGLAWWKLPEHKAIRTPQKESILRQLNIIQQFKLLLQQHPHLKPLLIISTLFTFAVDMFYEFGPVYLAGKWLMSPSMIALYNAVLSAALAIGASWLPRLLSKHLPIHKIIILAMLATTLIFAAMIALQNPIAMFFFFALIGFSITSVVTTLTIHISNRSHATIQGEVMGAQLSLRTLGDAIICFAGGLLIVLSIILPIILCCLTALTACILCLMYLKPKVEEFKKDSFTS</sequence>
<dbReference type="STRING" id="947033.Lste_3175"/>
<evidence type="ECO:0000256" key="1">
    <source>
        <dbReference type="ARBA" id="ARBA00004141"/>
    </source>
</evidence>
<dbReference type="PANTHER" id="PTHR23504">
    <property type="entry name" value="MAJOR FACILITATOR SUPERFAMILY DOMAIN-CONTAINING PROTEIN 10"/>
    <property type="match status" value="1"/>
</dbReference>
<dbReference type="OrthoDB" id="9814303at2"/>
<evidence type="ECO:0000256" key="4">
    <source>
        <dbReference type="ARBA" id="ARBA00022989"/>
    </source>
</evidence>
<feature type="transmembrane region" description="Helical" evidence="6">
    <location>
        <begin position="240"/>
        <end position="261"/>
    </location>
</feature>
<keyword evidence="2" id="KW-0813">Transport</keyword>
<keyword evidence="9" id="KW-1185">Reference proteome</keyword>
<feature type="transmembrane region" description="Helical" evidence="6">
    <location>
        <begin position="362"/>
        <end position="383"/>
    </location>
</feature>
<dbReference type="Pfam" id="PF07690">
    <property type="entry name" value="MFS_1"/>
    <property type="match status" value="1"/>
</dbReference>
<dbReference type="Gene3D" id="1.20.1250.20">
    <property type="entry name" value="MFS general substrate transporter like domains"/>
    <property type="match status" value="1"/>
</dbReference>
<dbReference type="PROSITE" id="PS50850">
    <property type="entry name" value="MFS"/>
    <property type="match status" value="1"/>
</dbReference>
<keyword evidence="4 6" id="KW-1133">Transmembrane helix</keyword>
<comment type="caution">
    <text evidence="8">The sequence shown here is derived from an EMBL/GenBank/DDBJ whole genome shotgun (WGS) entry which is preliminary data.</text>
</comment>
<evidence type="ECO:0000256" key="5">
    <source>
        <dbReference type="ARBA" id="ARBA00023136"/>
    </source>
</evidence>
<feature type="transmembrane region" description="Helical" evidence="6">
    <location>
        <begin position="12"/>
        <end position="33"/>
    </location>
</feature>
<dbReference type="InterPro" id="IPR036259">
    <property type="entry name" value="MFS_trans_sf"/>
</dbReference>
<feature type="transmembrane region" description="Helical" evidence="6">
    <location>
        <begin position="328"/>
        <end position="350"/>
    </location>
</feature>
<reference evidence="8 9" key="1">
    <citation type="submission" date="2015-11" db="EMBL/GenBank/DDBJ databases">
        <title>Genomic analysis of 38 Legionella species identifies large and diverse effector repertoires.</title>
        <authorList>
            <person name="Burstein D."/>
            <person name="Amaro F."/>
            <person name="Zusman T."/>
            <person name="Lifshitz Z."/>
            <person name="Cohen O."/>
            <person name="Gilbert J.A."/>
            <person name="Pupko T."/>
            <person name="Shuman H.A."/>
            <person name="Segal G."/>
        </authorList>
    </citation>
    <scope>NUCLEOTIDE SEQUENCE [LARGE SCALE GENOMIC DNA]</scope>
    <source>
        <strain evidence="8 9">IMVS3376</strain>
    </source>
</reference>
<feature type="transmembrane region" description="Helical" evidence="6">
    <location>
        <begin position="273"/>
        <end position="292"/>
    </location>
</feature>
<keyword evidence="3 6" id="KW-0812">Transmembrane</keyword>
<evidence type="ECO:0000259" key="7">
    <source>
        <dbReference type="PROSITE" id="PS50850"/>
    </source>
</evidence>
<feature type="transmembrane region" description="Helical" evidence="6">
    <location>
        <begin position="57"/>
        <end position="77"/>
    </location>
</feature>
<proteinExistence type="predicted"/>
<dbReference type="InterPro" id="IPR011701">
    <property type="entry name" value="MFS"/>
</dbReference>
<feature type="transmembrane region" description="Helical" evidence="6">
    <location>
        <begin position="89"/>
        <end position="110"/>
    </location>
</feature>
<dbReference type="PANTHER" id="PTHR23504:SF15">
    <property type="entry name" value="MAJOR FACILITATOR SUPERFAMILY (MFS) PROFILE DOMAIN-CONTAINING PROTEIN"/>
    <property type="match status" value="1"/>
</dbReference>
<feature type="transmembrane region" description="Helical" evidence="6">
    <location>
        <begin position="149"/>
        <end position="169"/>
    </location>
</feature>
<dbReference type="PRINTS" id="PR01036">
    <property type="entry name" value="TCRTETB"/>
</dbReference>
<gene>
    <name evidence="8" type="ORF">Lste_3175</name>
</gene>
<feature type="domain" description="Major facilitator superfamily (MFS) profile" evidence="7">
    <location>
        <begin position="11"/>
        <end position="415"/>
    </location>
</feature>
<evidence type="ECO:0000313" key="9">
    <source>
        <dbReference type="Proteomes" id="UP000054926"/>
    </source>
</evidence>
<dbReference type="SUPFAM" id="SSF103473">
    <property type="entry name" value="MFS general substrate transporter"/>
    <property type="match status" value="1"/>
</dbReference>
<dbReference type="EMBL" id="LNYY01000021">
    <property type="protein sequence ID" value="KTD66969.1"/>
    <property type="molecule type" value="Genomic_DNA"/>
</dbReference>
<dbReference type="RefSeq" id="WP_058512002.1">
    <property type="nucleotide sequence ID" value="NZ_LNYY01000021.1"/>
</dbReference>
<evidence type="ECO:0000313" key="8">
    <source>
        <dbReference type="EMBL" id="KTD66969.1"/>
    </source>
</evidence>
<dbReference type="GO" id="GO:0022857">
    <property type="term" value="F:transmembrane transporter activity"/>
    <property type="evidence" value="ECO:0007669"/>
    <property type="project" value="InterPro"/>
</dbReference>
<dbReference type="Proteomes" id="UP000054926">
    <property type="component" value="Unassembled WGS sequence"/>
</dbReference>
<dbReference type="PATRIC" id="fig|947033.5.peg.3376"/>